<dbReference type="AlphaFoldDB" id="A0ABC9VG59"/>
<dbReference type="Gene3D" id="1.10.287.370">
    <property type="match status" value="1"/>
</dbReference>
<feature type="coiled-coil region" evidence="1">
    <location>
        <begin position="5"/>
        <end position="46"/>
    </location>
</feature>
<dbReference type="Proteomes" id="UP000023566">
    <property type="component" value="Chromosome"/>
</dbReference>
<dbReference type="SUPFAM" id="SSF46579">
    <property type="entry name" value="Prefoldin"/>
    <property type="match status" value="1"/>
</dbReference>
<organism evidence="2 3">
    <name type="scientific">Parageobacillus genomosp. 1</name>
    <dbReference type="NCBI Taxonomy" id="1295642"/>
    <lineage>
        <taxon>Bacteria</taxon>
        <taxon>Bacillati</taxon>
        <taxon>Bacillota</taxon>
        <taxon>Bacilli</taxon>
        <taxon>Bacillales</taxon>
        <taxon>Anoxybacillaceae</taxon>
        <taxon>Parageobacillus</taxon>
    </lineage>
</organism>
<comment type="caution">
    <text evidence="2">The sequence shown here is derived from an EMBL/GenBank/DDBJ whole genome shotgun (WGS) entry which is preliminary data.</text>
</comment>
<accession>A0ABC9VG59</accession>
<keyword evidence="3" id="KW-1185">Reference proteome</keyword>
<keyword evidence="1" id="KW-0175">Coiled coil</keyword>
<evidence type="ECO:0000313" key="2">
    <source>
        <dbReference type="EMBL" id="EZP77575.1"/>
    </source>
</evidence>
<evidence type="ECO:0008006" key="4">
    <source>
        <dbReference type="Google" id="ProtNLM"/>
    </source>
</evidence>
<evidence type="ECO:0000313" key="3">
    <source>
        <dbReference type="Proteomes" id="UP000023566"/>
    </source>
</evidence>
<reference evidence="2 3" key="1">
    <citation type="journal article" date="2014" name="Appl. Microbiol. Biotechnol.">
        <title>Transformable facultative thermophile Geobacillus stearothermophilus NUB3621 as a host strain for metabolic engineering.</title>
        <authorList>
            <person name="Blanchard K."/>
            <person name="Robic S."/>
            <person name="Matsumura I."/>
        </authorList>
    </citation>
    <scope>NUCLEOTIDE SEQUENCE [LARGE SCALE GENOMIC DNA]</scope>
    <source>
        <strain evidence="2 3">NUB3621</strain>
    </source>
</reference>
<sequence>MTTVLEELQRQYEVTEGEIKNLQRKIERLEERLAELAEVIAHVSQLPRYKENEPTDSVPQKEE</sequence>
<dbReference type="RefSeq" id="WP_043904675.1">
    <property type="nucleotide sequence ID" value="NZ_CM002692.1"/>
</dbReference>
<gene>
    <name evidence="2" type="ORF">H839_08079</name>
</gene>
<evidence type="ECO:0000256" key="1">
    <source>
        <dbReference type="SAM" id="Coils"/>
    </source>
</evidence>
<dbReference type="InterPro" id="IPR009053">
    <property type="entry name" value="Prefoldin"/>
</dbReference>
<proteinExistence type="predicted"/>
<protein>
    <recommendedName>
        <fullName evidence="4">SlyX family protein</fullName>
    </recommendedName>
</protein>
<name>A0ABC9VG59_9BACL</name>
<dbReference type="EMBL" id="AOTZ01000004">
    <property type="protein sequence ID" value="EZP77575.1"/>
    <property type="molecule type" value="Genomic_DNA"/>
</dbReference>